<protein>
    <submittedName>
        <fullName evidence="1">Uncharacterized protein</fullName>
    </submittedName>
</protein>
<name>A0A0C9WXJ6_9AGAR</name>
<evidence type="ECO:0000313" key="1">
    <source>
        <dbReference type="EMBL" id="KIJ93603.1"/>
    </source>
</evidence>
<reference evidence="2" key="2">
    <citation type="submission" date="2015-01" db="EMBL/GenBank/DDBJ databases">
        <title>Evolutionary Origins and Diversification of the Mycorrhizal Mutualists.</title>
        <authorList>
            <consortium name="DOE Joint Genome Institute"/>
            <consortium name="Mycorrhizal Genomics Consortium"/>
            <person name="Kohler A."/>
            <person name="Kuo A."/>
            <person name="Nagy L.G."/>
            <person name="Floudas D."/>
            <person name="Copeland A."/>
            <person name="Barry K.W."/>
            <person name="Cichocki N."/>
            <person name="Veneault-Fourrey C."/>
            <person name="LaButti K."/>
            <person name="Lindquist E.A."/>
            <person name="Lipzen A."/>
            <person name="Lundell T."/>
            <person name="Morin E."/>
            <person name="Murat C."/>
            <person name="Riley R."/>
            <person name="Ohm R."/>
            <person name="Sun H."/>
            <person name="Tunlid A."/>
            <person name="Henrissat B."/>
            <person name="Grigoriev I.V."/>
            <person name="Hibbett D.S."/>
            <person name="Martin F."/>
        </authorList>
    </citation>
    <scope>NUCLEOTIDE SEQUENCE [LARGE SCALE GENOMIC DNA]</scope>
    <source>
        <strain evidence="2">LaAM-08-1</strain>
    </source>
</reference>
<dbReference type="EMBL" id="KN838834">
    <property type="protein sequence ID" value="KIJ93603.1"/>
    <property type="molecule type" value="Genomic_DNA"/>
</dbReference>
<sequence length="97" mass="11405">MRLAALRLFGNSLSQLLSTTGVTFATQHPPRHRTVSVRLVTSLYMITSIYKSPLLRAYYTNITAWLRCSRRWRGQLKGRRTRKLERSSYFVLNERTK</sequence>
<proteinExistence type="predicted"/>
<dbReference type="AlphaFoldDB" id="A0A0C9WXJ6"/>
<accession>A0A0C9WXJ6</accession>
<evidence type="ECO:0000313" key="2">
    <source>
        <dbReference type="Proteomes" id="UP000054477"/>
    </source>
</evidence>
<keyword evidence="2" id="KW-1185">Reference proteome</keyword>
<gene>
    <name evidence="1" type="ORF">K443DRAFT_383496</name>
</gene>
<reference evidence="1 2" key="1">
    <citation type="submission" date="2014-04" db="EMBL/GenBank/DDBJ databases">
        <authorList>
            <consortium name="DOE Joint Genome Institute"/>
            <person name="Kuo A."/>
            <person name="Kohler A."/>
            <person name="Nagy L.G."/>
            <person name="Floudas D."/>
            <person name="Copeland A."/>
            <person name="Barry K.W."/>
            <person name="Cichocki N."/>
            <person name="Veneault-Fourrey C."/>
            <person name="LaButti K."/>
            <person name="Lindquist E.A."/>
            <person name="Lipzen A."/>
            <person name="Lundell T."/>
            <person name="Morin E."/>
            <person name="Murat C."/>
            <person name="Sun H."/>
            <person name="Tunlid A."/>
            <person name="Henrissat B."/>
            <person name="Grigoriev I.V."/>
            <person name="Hibbett D.S."/>
            <person name="Martin F."/>
            <person name="Nordberg H.P."/>
            <person name="Cantor M.N."/>
            <person name="Hua S.X."/>
        </authorList>
    </citation>
    <scope>NUCLEOTIDE SEQUENCE [LARGE SCALE GENOMIC DNA]</scope>
    <source>
        <strain evidence="1 2">LaAM-08-1</strain>
    </source>
</reference>
<dbReference type="HOGENOM" id="CLU_2347035_0_0_1"/>
<dbReference type="Proteomes" id="UP000054477">
    <property type="component" value="Unassembled WGS sequence"/>
</dbReference>
<organism evidence="1 2">
    <name type="scientific">Laccaria amethystina LaAM-08-1</name>
    <dbReference type="NCBI Taxonomy" id="1095629"/>
    <lineage>
        <taxon>Eukaryota</taxon>
        <taxon>Fungi</taxon>
        <taxon>Dikarya</taxon>
        <taxon>Basidiomycota</taxon>
        <taxon>Agaricomycotina</taxon>
        <taxon>Agaricomycetes</taxon>
        <taxon>Agaricomycetidae</taxon>
        <taxon>Agaricales</taxon>
        <taxon>Agaricineae</taxon>
        <taxon>Hydnangiaceae</taxon>
        <taxon>Laccaria</taxon>
    </lineage>
</organism>